<feature type="domain" description="GST C-terminal" evidence="3">
    <location>
        <begin position="291"/>
        <end position="416"/>
    </location>
</feature>
<dbReference type="PROSITE" id="PS50405">
    <property type="entry name" value="GST_CTER"/>
    <property type="match status" value="1"/>
</dbReference>
<dbReference type="SUPFAM" id="SSF52833">
    <property type="entry name" value="Thioredoxin-like"/>
    <property type="match status" value="1"/>
</dbReference>
<dbReference type="SFLD" id="SFLDG01153">
    <property type="entry name" value="Main.4:_Theta-like"/>
    <property type="match status" value="1"/>
</dbReference>
<accession>A0ABQ9J3I8</accession>
<dbReference type="EMBL" id="JAPWTJ010001448">
    <property type="protein sequence ID" value="KAJ8971672.1"/>
    <property type="molecule type" value="Genomic_DNA"/>
</dbReference>
<dbReference type="InterPro" id="IPR040079">
    <property type="entry name" value="Glutathione_S-Trfase"/>
</dbReference>
<gene>
    <name evidence="4" type="ORF">NQ317_011902</name>
</gene>
<dbReference type="SFLD" id="SFLDG00358">
    <property type="entry name" value="Main_(cytGST)"/>
    <property type="match status" value="1"/>
</dbReference>
<dbReference type="Proteomes" id="UP001162164">
    <property type="component" value="Unassembled WGS sequence"/>
</dbReference>
<name>A0ABQ9J3I8_9CUCU</name>
<feature type="transmembrane region" description="Helical" evidence="1">
    <location>
        <begin position="182"/>
        <end position="205"/>
    </location>
</feature>
<proteinExistence type="predicted"/>
<keyword evidence="1" id="KW-1133">Transmembrane helix</keyword>
<reference evidence="4" key="1">
    <citation type="journal article" date="2023" name="Insect Mol. Biol.">
        <title>Genome sequencing provides insights into the evolution of gene families encoding plant cell wall-degrading enzymes in longhorned beetles.</title>
        <authorList>
            <person name="Shin N.R."/>
            <person name="Okamura Y."/>
            <person name="Kirsch R."/>
            <person name="Pauchet Y."/>
        </authorList>
    </citation>
    <scope>NUCLEOTIDE SEQUENCE</scope>
    <source>
        <strain evidence="4">MMC_N1</strain>
    </source>
</reference>
<keyword evidence="5" id="KW-1185">Reference proteome</keyword>
<dbReference type="InterPro" id="IPR036249">
    <property type="entry name" value="Thioredoxin-like_sf"/>
</dbReference>
<dbReference type="SUPFAM" id="SSF47616">
    <property type="entry name" value="GST C-terminal domain-like"/>
    <property type="match status" value="1"/>
</dbReference>
<dbReference type="InterPro" id="IPR010987">
    <property type="entry name" value="Glutathione-S-Trfase_C-like"/>
</dbReference>
<comment type="caution">
    <text evidence="4">The sequence shown here is derived from an EMBL/GenBank/DDBJ whole genome shotgun (WGS) entry which is preliminary data.</text>
</comment>
<dbReference type="Gene3D" id="3.40.30.10">
    <property type="entry name" value="Glutaredoxin"/>
    <property type="match status" value="1"/>
</dbReference>
<dbReference type="Pfam" id="PF13417">
    <property type="entry name" value="GST_N_3"/>
    <property type="match status" value="1"/>
</dbReference>
<dbReference type="PROSITE" id="PS50404">
    <property type="entry name" value="GST_NTER"/>
    <property type="match status" value="1"/>
</dbReference>
<dbReference type="PANTHER" id="PTHR43969:SF8">
    <property type="entry name" value="GLUTATHIONE S TRANSFERASE E13, ISOFORM A-RELATED"/>
    <property type="match status" value="1"/>
</dbReference>
<evidence type="ECO:0000259" key="3">
    <source>
        <dbReference type="PROSITE" id="PS50405"/>
    </source>
</evidence>
<feature type="domain" description="GST N-terminal" evidence="2">
    <location>
        <begin position="204"/>
        <end position="285"/>
    </location>
</feature>
<protein>
    <submittedName>
        <fullName evidence="4">Uncharacterized protein</fullName>
    </submittedName>
</protein>
<evidence type="ECO:0000256" key="1">
    <source>
        <dbReference type="SAM" id="Phobius"/>
    </source>
</evidence>
<dbReference type="PANTHER" id="PTHR43969">
    <property type="entry name" value="GLUTATHIONE S TRANSFERASE D10, ISOFORM A-RELATED"/>
    <property type="match status" value="1"/>
</dbReference>
<keyword evidence="1" id="KW-0812">Transmembrane</keyword>
<sequence>MHPRKDRALGPFSLSPFTVQGIDCDYFQSNQSTPDLARSFLNARMTVFGAFPNIFRCKESIATIPEAIRARPFFPKYLRRLVPPCLVSSLYFQVQEIDCDCPRNDTSTPEIARTPPKNRITVFWQKVKIGADRYNQLEEAWSHSLPWATQPPHVAAKLPPINEYLRDSAGYTILVNHTQELLVNYSCVFLLNFSVFLYSVLGIMAPKLYMARLSPPVRAVLMCAKSLDLKLDLIEVDLLKKEHLKPEFLKINPVHTIPVLDDNGFLLVDSHAIMIYLIEAYGNDRSLYPDDVKKRARINQMLHLDCGIIFARHLRICLPLIFTGVKVIPEENLNALIEAYGFLETLLQNSTYIAGDSVSIADLSLIATITNADAIVPLDGDKYPRISAWKKLLEALPYYDINKTAAAEFKGLIKELLSK</sequence>
<dbReference type="SFLD" id="SFLDS00019">
    <property type="entry name" value="Glutathione_Transferase_(cytos"/>
    <property type="match status" value="1"/>
</dbReference>
<dbReference type="InterPro" id="IPR004046">
    <property type="entry name" value="GST_C"/>
</dbReference>
<evidence type="ECO:0000313" key="4">
    <source>
        <dbReference type="EMBL" id="KAJ8971672.1"/>
    </source>
</evidence>
<keyword evidence="1" id="KW-0472">Membrane</keyword>
<organism evidence="4 5">
    <name type="scientific">Molorchus minor</name>
    <dbReference type="NCBI Taxonomy" id="1323400"/>
    <lineage>
        <taxon>Eukaryota</taxon>
        <taxon>Metazoa</taxon>
        <taxon>Ecdysozoa</taxon>
        <taxon>Arthropoda</taxon>
        <taxon>Hexapoda</taxon>
        <taxon>Insecta</taxon>
        <taxon>Pterygota</taxon>
        <taxon>Neoptera</taxon>
        <taxon>Endopterygota</taxon>
        <taxon>Coleoptera</taxon>
        <taxon>Polyphaga</taxon>
        <taxon>Cucujiformia</taxon>
        <taxon>Chrysomeloidea</taxon>
        <taxon>Cerambycidae</taxon>
        <taxon>Lamiinae</taxon>
        <taxon>Monochamini</taxon>
        <taxon>Molorchus</taxon>
    </lineage>
</organism>
<dbReference type="Gene3D" id="1.20.1050.10">
    <property type="match status" value="1"/>
</dbReference>
<dbReference type="InterPro" id="IPR004045">
    <property type="entry name" value="Glutathione_S-Trfase_N"/>
</dbReference>
<dbReference type="CDD" id="cd03045">
    <property type="entry name" value="GST_N_Delta_Epsilon"/>
    <property type="match status" value="1"/>
</dbReference>
<evidence type="ECO:0000259" key="2">
    <source>
        <dbReference type="PROSITE" id="PS50404"/>
    </source>
</evidence>
<dbReference type="CDD" id="cd03177">
    <property type="entry name" value="GST_C_Delta_Epsilon"/>
    <property type="match status" value="1"/>
</dbReference>
<dbReference type="Pfam" id="PF00043">
    <property type="entry name" value="GST_C"/>
    <property type="match status" value="1"/>
</dbReference>
<dbReference type="InterPro" id="IPR036282">
    <property type="entry name" value="Glutathione-S-Trfase_C_sf"/>
</dbReference>
<evidence type="ECO:0000313" key="5">
    <source>
        <dbReference type="Proteomes" id="UP001162164"/>
    </source>
</evidence>